<protein>
    <recommendedName>
        <fullName evidence="2">C2H2-type domain-containing protein</fullName>
    </recommendedName>
</protein>
<dbReference type="PANTHER" id="PTHR47784">
    <property type="entry name" value="STEROL UPTAKE CONTROL PROTEIN 2"/>
    <property type="match status" value="1"/>
</dbReference>
<dbReference type="Proteomes" id="UP001160390">
    <property type="component" value="Unassembled WGS sequence"/>
</dbReference>
<feature type="domain" description="C2H2-type" evidence="2">
    <location>
        <begin position="93"/>
        <end position="118"/>
    </location>
</feature>
<comment type="caution">
    <text evidence="3">The sequence shown here is derived from an EMBL/GenBank/DDBJ whole genome shotgun (WGS) entry which is preliminary data.</text>
</comment>
<dbReference type="PANTHER" id="PTHR47784:SF5">
    <property type="entry name" value="STEROL UPTAKE CONTROL PROTEIN 2"/>
    <property type="match status" value="1"/>
</dbReference>
<feature type="domain" description="C2H2-type" evidence="2">
    <location>
        <begin position="27"/>
        <end position="49"/>
    </location>
</feature>
<keyword evidence="1" id="KW-0539">Nucleus</keyword>
<dbReference type="Pfam" id="PF12013">
    <property type="entry name" value="OrsD"/>
    <property type="match status" value="1"/>
</dbReference>
<sequence length="482" mass="55210">MRTEMARETPALHPEELLVYDDVYQVIVCQQCKYALRGAAIDRHLKEVHKILRSSRHPYMAYVSKFPLLEPDEVINKPLNDFPVPFLPVFDGLKCMDSSCSYLCISVKRMQKHWLSEHGRHGYDNKDWQQALLQTFFRGNSLRYFTGPSKDPSCGENKVVKGCTSPQIIQTLGNGYLFPSKDDLLDHFQTSTFNTIVRGEEDLWRHAVPEIAASHQFLMHAILACSALHLAAKNPLQQQYLICAFKHQSIAMPMFREAVATVTEDNCHAILAFMHLLVVYSFGAERHEDSLLLIDISSPEPDFLLSWLYFRRNGCTLLGKHKELISSGPLKQLCRCWHLPDIATEQVPETKDILLVALEDLLTSLHDGGELPMEDCQVLEQAGHQLLRSFVRADNLGSDFNPWDAVCGWPMLVSLQYTGLLAQQHPVALILLGYYCMLLKKLQGYWFIGTYPLRLLYLIKGGLEHRWHCHIDSLIYRWEEGL</sequence>
<dbReference type="InterPro" id="IPR021858">
    <property type="entry name" value="Fun_TF"/>
</dbReference>
<evidence type="ECO:0000259" key="2">
    <source>
        <dbReference type="SMART" id="SM00355"/>
    </source>
</evidence>
<dbReference type="InterPro" id="IPR053157">
    <property type="entry name" value="Sterol_Uptake_Regulator"/>
</dbReference>
<dbReference type="Pfam" id="PF11951">
    <property type="entry name" value="Fungal_trans_2"/>
    <property type="match status" value="1"/>
</dbReference>
<dbReference type="InterPro" id="IPR022698">
    <property type="entry name" value="OrsD"/>
</dbReference>
<dbReference type="InterPro" id="IPR013087">
    <property type="entry name" value="Znf_C2H2_type"/>
</dbReference>
<evidence type="ECO:0000313" key="4">
    <source>
        <dbReference type="Proteomes" id="UP001160390"/>
    </source>
</evidence>
<gene>
    <name evidence="3" type="ORF">CCHLO57077_00007623</name>
</gene>
<name>A0AA35MD56_9HYPO</name>
<evidence type="ECO:0000256" key="1">
    <source>
        <dbReference type="ARBA" id="ARBA00023242"/>
    </source>
</evidence>
<dbReference type="SMART" id="SM00355">
    <property type="entry name" value="ZnF_C2H2"/>
    <property type="match status" value="2"/>
</dbReference>
<evidence type="ECO:0000313" key="3">
    <source>
        <dbReference type="EMBL" id="CAI6094973.1"/>
    </source>
</evidence>
<dbReference type="GO" id="GO:0001228">
    <property type="term" value="F:DNA-binding transcription activator activity, RNA polymerase II-specific"/>
    <property type="evidence" value="ECO:0007669"/>
    <property type="project" value="TreeGrafter"/>
</dbReference>
<organism evidence="3 4">
    <name type="scientific">Clonostachys chloroleuca</name>
    <dbReference type="NCBI Taxonomy" id="1926264"/>
    <lineage>
        <taxon>Eukaryota</taxon>
        <taxon>Fungi</taxon>
        <taxon>Dikarya</taxon>
        <taxon>Ascomycota</taxon>
        <taxon>Pezizomycotina</taxon>
        <taxon>Sordariomycetes</taxon>
        <taxon>Hypocreomycetidae</taxon>
        <taxon>Hypocreales</taxon>
        <taxon>Bionectriaceae</taxon>
        <taxon>Clonostachys</taxon>
    </lineage>
</organism>
<accession>A0AA35MD56</accession>
<reference evidence="3" key="1">
    <citation type="submission" date="2023-01" db="EMBL/GenBank/DDBJ databases">
        <authorList>
            <person name="Piombo E."/>
        </authorList>
    </citation>
    <scope>NUCLEOTIDE SEQUENCE</scope>
</reference>
<dbReference type="EMBL" id="CABFNP030001261">
    <property type="protein sequence ID" value="CAI6094973.1"/>
    <property type="molecule type" value="Genomic_DNA"/>
</dbReference>
<keyword evidence="4" id="KW-1185">Reference proteome</keyword>
<dbReference type="AlphaFoldDB" id="A0AA35MD56"/>
<proteinExistence type="predicted"/>